<organism evidence="1 2">
    <name type="scientific">Nocardia panacis</name>
    <dbReference type="NCBI Taxonomy" id="2340916"/>
    <lineage>
        <taxon>Bacteria</taxon>
        <taxon>Bacillati</taxon>
        <taxon>Actinomycetota</taxon>
        <taxon>Actinomycetes</taxon>
        <taxon>Mycobacteriales</taxon>
        <taxon>Nocardiaceae</taxon>
        <taxon>Nocardia</taxon>
    </lineage>
</organism>
<sequence>MRDEVAAANGDGCETALYLRYDLAEILASTGLIGEAQSAPTTLYEDLCLIYGPIDEFAIRVAEFLRELTD</sequence>
<accession>A0A3A4KG54</accession>
<comment type="caution">
    <text evidence="1">The sequence shown here is derived from an EMBL/GenBank/DDBJ whole genome shotgun (WGS) entry which is preliminary data.</text>
</comment>
<protein>
    <submittedName>
        <fullName evidence="1">Uncharacterized protein</fullName>
    </submittedName>
</protein>
<dbReference type="Proteomes" id="UP000266677">
    <property type="component" value="Unassembled WGS sequence"/>
</dbReference>
<gene>
    <name evidence="1" type="ORF">D5S18_16140</name>
</gene>
<dbReference type="EMBL" id="QZFU01000019">
    <property type="protein sequence ID" value="RJO74938.1"/>
    <property type="molecule type" value="Genomic_DNA"/>
</dbReference>
<evidence type="ECO:0000313" key="1">
    <source>
        <dbReference type="EMBL" id="RJO74938.1"/>
    </source>
</evidence>
<reference evidence="1 2" key="1">
    <citation type="submission" date="2018-09" db="EMBL/GenBank/DDBJ databases">
        <title>YIM PH21274 draft genome.</title>
        <authorList>
            <person name="Miao C."/>
        </authorList>
    </citation>
    <scope>NUCLEOTIDE SEQUENCE [LARGE SCALE GENOMIC DNA]</scope>
    <source>
        <strain evidence="1 2">YIM PH 21724</strain>
    </source>
</reference>
<proteinExistence type="predicted"/>
<dbReference type="AlphaFoldDB" id="A0A3A4KG54"/>
<keyword evidence="2" id="KW-1185">Reference proteome</keyword>
<name>A0A3A4KG54_9NOCA</name>
<evidence type="ECO:0000313" key="2">
    <source>
        <dbReference type="Proteomes" id="UP000266677"/>
    </source>
</evidence>